<dbReference type="InterPro" id="IPR035413">
    <property type="entry name" value="Terminase_L_C"/>
</dbReference>
<dbReference type="EMBL" id="LAZR01000417">
    <property type="protein sequence ID" value="KKN69837.1"/>
    <property type="molecule type" value="Genomic_DNA"/>
</dbReference>
<accession>A0A0F9T4R0</accession>
<sequence length="506" mass="57268">MPVQGPATALRVTLSLAEKKRAAQLMAQLERHKQTNPLAHADLWDNPAPQTSQRRCVEVLGQQVSSEGFRPGLPDVVCILGGNGSGKSEVLLQTAVAVALGRHHKDAVRWAKRNGFPLDRLPEGQGRVIISSLTHVDSRKIVRPKADRYAPPRSKWRQRWADNEAELRMPGSDGVTGIIVFKANRQGREAFQGDWAHMYGYDEEHSEDVWKETQHRHSRPECEGIGFHMLSMTPLKGVTWVARKFLPEHALTKDDGPGELRVSVHWLHTADSPHATEDNLRALRSYGTHEREARSKGAIVALEGRVFEEFQRHTHVVPSFLPPPHWVRMQWIDWGTANPAALYHAAIDPKDRVIHVYRERYLAQHTPKQHAEATIDVEATERGRLKAKYPQAKIPDELVPYRVADPEDLGARQTWAMHHGLVTIPADKAVREGINDVKDVLRLDAMGRPHLVVHDCCVHMISEFGQYVWQEKNSATRDDPDMPRKKNDHAMDAVRYGVRRAKQLGL</sequence>
<protein>
    <recommendedName>
        <fullName evidence="1">Phage terminase large subunit C-terminal domain-containing protein</fullName>
    </recommendedName>
</protein>
<organism evidence="2">
    <name type="scientific">marine sediment metagenome</name>
    <dbReference type="NCBI Taxonomy" id="412755"/>
    <lineage>
        <taxon>unclassified sequences</taxon>
        <taxon>metagenomes</taxon>
        <taxon>ecological metagenomes</taxon>
    </lineage>
</organism>
<evidence type="ECO:0000259" key="1">
    <source>
        <dbReference type="Pfam" id="PF17288"/>
    </source>
</evidence>
<name>A0A0F9T4R0_9ZZZZ</name>
<proteinExistence type="predicted"/>
<dbReference type="AlphaFoldDB" id="A0A0F9T4R0"/>
<evidence type="ECO:0000313" key="2">
    <source>
        <dbReference type="EMBL" id="KKN69837.1"/>
    </source>
</evidence>
<dbReference type="Pfam" id="PF17288">
    <property type="entry name" value="Terminase_3C"/>
    <property type="match status" value="1"/>
</dbReference>
<comment type="caution">
    <text evidence="2">The sequence shown here is derived from an EMBL/GenBank/DDBJ whole genome shotgun (WGS) entry which is preliminary data.</text>
</comment>
<gene>
    <name evidence="2" type="ORF">LCGC14_0436610</name>
</gene>
<reference evidence="2" key="1">
    <citation type="journal article" date="2015" name="Nature">
        <title>Complex archaea that bridge the gap between prokaryotes and eukaryotes.</title>
        <authorList>
            <person name="Spang A."/>
            <person name="Saw J.H."/>
            <person name="Jorgensen S.L."/>
            <person name="Zaremba-Niedzwiedzka K."/>
            <person name="Martijn J."/>
            <person name="Lind A.E."/>
            <person name="van Eijk R."/>
            <person name="Schleper C."/>
            <person name="Guy L."/>
            <person name="Ettema T.J."/>
        </authorList>
    </citation>
    <scope>NUCLEOTIDE SEQUENCE</scope>
</reference>
<dbReference type="Gene3D" id="3.30.420.280">
    <property type="match status" value="1"/>
</dbReference>
<dbReference type="Pfam" id="PF03237">
    <property type="entry name" value="Terminase_6N"/>
    <property type="match status" value="1"/>
</dbReference>
<feature type="domain" description="Phage terminase large subunit C-terminal" evidence="1">
    <location>
        <begin position="338"/>
        <end position="498"/>
    </location>
</feature>